<accession>A0A2T6AGP3</accession>
<comment type="caution">
    <text evidence="1">The sequence shown here is derived from an EMBL/GenBank/DDBJ whole genome shotgun (WGS) entry which is preliminary data.</text>
</comment>
<organism evidence="1 2">
    <name type="scientific">Christiangramia gaetbulicola</name>
    <dbReference type="NCBI Taxonomy" id="703340"/>
    <lineage>
        <taxon>Bacteria</taxon>
        <taxon>Pseudomonadati</taxon>
        <taxon>Bacteroidota</taxon>
        <taxon>Flavobacteriia</taxon>
        <taxon>Flavobacteriales</taxon>
        <taxon>Flavobacteriaceae</taxon>
        <taxon>Christiangramia</taxon>
    </lineage>
</organism>
<dbReference type="EMBL" id="QBKQ01000002">
    <property type="protein sequence ID" value="PTX43000.1"/>
    <property type="molecule type" value="Genomic_DNA"/>
</dbReference>
<dbReference type="RefSeq" id="WP_108171462.1">
    <property type="nucleotide sequence ID" value="NZ_QBKQ01000002.1"/>
</dbReference>
<keyword evidence="2" id="KW-1185">Reference proteome</keyword>
<evidence type="ECO:0000313" key="1">
    <source>
        <dbReference type="EMBL" id="PTX43000.1"/>
    </source>
</evidence>
<evidence type="ECO:0000313" key="2">
    <source>
        <dbReference type="Proteomes" id="UP000244174"/>
    </source>
</evidence>
<reference evidence="1 2" key="1">
    <citation type="submission" date="2018-04" db="EMBL/GenBank/DDBJ databases">
        <title>Genomic Encyclopedia of Archaeal and Bacterial Type Strains, Phase II (KMG-II): from individual species to whole genera.</title>
        <authorList>
            <person name="Goeker M."/>
        </authorList>
    </citation>
    <scope>NUCLEOTIDE SEQUENCE [LARGE SCALE GENOMIC DNA]</scope>
    <source>
        <strain evidence="1 2">DSM 23082</strain>
    </source>
</reference>
<proteinExistence type="predicted"/>
<dbReference type="OrthoDB" id="1453167at2"/>
<dbReference type="AlphaFoldDB" id="A0A2T6AGP3"/>
<dbReference type="Proteomes" id="UP000244174">
    <property type="component" value="Unassembled WGS sequence"/>
</dbReference>
<name>A0A2T6AGP3_9FLAO</name>
<gene>
    <name evidence="1" type="ORF">C8P64_1524</name>
</gene>
<protein>
    <submittedName>
        <fullName evidence="1">Uncharacterized protein</fullName>
    </submittedName>
</protein>
<sequence>MKLINVSRNNEGYIVKALLSYRLLGLQLFSRVKVYELKESHNAWYEASSKKKVSKRKRLKLNKWLKDHQKFIEKI</sequence>